<dbReference type="EMBL" id="JBHUDG010000003">
    <property type="protein sequence ID" value="MFD1629006.1"/>
    <property type="molecule type" value="Genomic_DNA"/>
</dbReference>
<keyword evidence="2" id="KW-1185">Reference proteome</keyword>
<dbReference type="InterPro" id="IPR046233">
    <property type="entry name" value="DUF6266"/>
</dbReference>
<accession>A0ABW4I8D8</accession>
<gene>
    <name evidence="1" type="ORF">ACFSAH_03910</name>
</gene>
<dbReference type="Proteomes" id="UP001597118">
    <property type="component" value="Unassembled WGS sequence"/>
</dbReference>
<reference evidence="2" key="1">
    <citation type="journal article" date="2019" name="Int. J. Syst. Evol. Microbiol.">
        <title>The Global Catalogue of Microorganisms (GCM) 10K type strain sequencing project: providing services to taxonomists for standard genome sequencing and annotation.</title>
        <authorList>
            <consortium name="The Broad Institute Genomics Platform"/>
            <consortium name="The Broad Institute Genome Sequencing Center for Infectious Disease"/>
            <person name="Wu L."/>
            <person name="Ma J."/>
        </authorList>
    </citation>
    <scope>NUCLEOTIDE SEQUENCE [LARGE SCALE GENOMIC DNA]</scope>
    <source>
        <strain evidence="2">CCUG 53762</strain>
    </source>
</reference>
<sequence length="213" mass="23779">MAKVKPGSLFDGLSGKLGGFVFCTGANGTIVKVAPKVRSVHKPTVSQQAARARFNMANKFLVRAGRLIRLAKGSEENISPALTVKNLMNEVIRGQYPNFFIDYTHLKVSAGTLTTPKAASIKQIEDRIFAVRWGNRKRSRPAEVIVAMYSPLQDCWEIESSPLNSKCMVIEIPRYINEVLECYLFFRYRDGTRVSDSMYLGSVVCAQNSSINY</sequence>
<comment type="caution">
    <text evidence="1">The sequence shown here is derived from an EMBL/GenBank/DDBJ whole genome shotgun (WGS) entry which is preliminary data.</text>
</comment>
<organism evidence="1 2">
    <name type="scientific">Pseudopedobacter beijingensis</name>
    <dbReference type="NCBI Taxonomy" id="1207056"/>
    <lineage>
        <taxon>Bacteria</taxon>
        <taxon>Pseudomonadati</taxon>
        <taxon>Bacteroidota</taxon>
        <taxon>Sphingobacteriia</taxon>
        <taxon>Sphingobacteriales</taxon>
        <taxon>Sphingobacteriaceae</taxon>
        <taxon>Pseudopedobacter</taxon>
    </lineage>
</organism>
<dbReference type="RefSeq" id="WP_379661387.1">
    <property type="nucleotide sequence ID" value="NZ_JBHUDG010000003.1"/>
</dbReference>
<protein>
    <submittedName>
        <fullName evidence="1">DUF6266 family protein</fullName>
    </submittedName>
</protein>
<name>A0ABW4I8D8_9SPHI</name>
<evidence type="ECO:0000313" key="1">
    <source>
        <dbReference type="EMBL" id="MFD1629006.1"/>
    </source>
</evidence>
<proteinExistence type="predicted"/>
<evidence type="ECO:0000313" key="2">
    <source>
        <dbReference type="Proteomes" id="UP001597118"/>
    </source>
</evidence>
<dbReference type="Pfam" id="PF19781">
    <property type="entry name" value="DUF6266"/>
    <property type="match status" value="1"/>
</dbReference>